<keyword evidence="3" id="KW-1185">Reference proteome</keyword>
<feature type="region of interest" description="Disordered" evidence="1">
    <location>
        <begin position="83"/>
        <end position="102"/>
    </location>
</feature>
<reference evidence="2 3" key="1">
    <citation type="submission" date="2015-01" db="EMBL/GenBank/DDBJ databases">
        <title>The Genome Sequence of Capronia semiimmersa CBS27337.</title>
        <authorList>
            <consortium name="The Broad Institute Genomics Platform"/>
            <person name="Cuomo C."/>
            <person name="de Hoog S."/>
            <person name="Gorbushina A."/>
            <person name="Stielow B."/>
            <person name="Teixiera M."/>
            <person name="Abouelleil A."/>
            <person name="Chapman S.B."/>
            <person name="Priest M."/>
            <person name="Young S.K."/>
            <person name="Wortman J."/>
            <person name="Nusbaum C."/>
            <person name="Birren B."/>
        </authorList>
    </citation>
    <scope>NUCLEOTIDE SEQUENCE [LARGE SCALE GENOMIC DNA]</scope>
    <source>
        <strain evidence="2 3">CBS 27337</strain>
    </source>
</reference>
<dbReference type="HOGENOM" id="CLU_2277161_0_0_1"/>
<feature type="compositionally biased region" description="Acidic residues" evidence="1">
    <location>
        <begin position="92"/>
        <end position="102"/>
    </location>
</feature>
<evidence type="ECO:0000313" key="2">
    <source>
        <dbReference type="EMBL" id="KIW64482.1"/>
    </source>
</evidence>
<dbReference type="AlphaFoldDB" id="A0A0D2DQK5"/>
<feature type="region of interest" description="Disordered" evidence="1">
    <location>
        <begin position="1"/>
        <end position="66"/>
    </location>
</feature>
<name>A0A0D2DQK5_9EURO</name>
<organism evidence="2 3">
    <name type="scientific">Phialophora macrospora</name>
    <dbReference type="NCBI Taxonomy" id="1851006"/>
    <lineage>
        <taxon>Eukaryota</taxon>
        <taxon>Fungi</taxon>
        <taxon>Dikarya</taxon>
        <taxon>Ascomycota</taxon>
        <taxon>Pezizomycotina</taxon>
        <taxon>Eurotiomycetes</taxon>
        <taxon>Chaetothyriomycetidae</taxon>
        <taxon>Chaetothyriales</taxon>
        <taxon>Herpotrichiellaceae</taxon>
        <taxon>Phialophora</taxon>
    </lineage>
</organism>
<evidence type="ECO:0000256" key="1">
    <source>
        <dbReference type="SAM" id="MobiDB-lite"/>
    </source>
</evidence>
<evidence type="ECO:0000313" key="3">
    <source>
        <dbReference type="Proteomes" id="UP000054266"/>
    </source>
</evidence>
<proteinExistence type="predicted"/>
<protein>
    <submittedName>
        <fullName evidence="2">Uncharacterized protein</fullName>
    </submittedName>
</protein>
<feature type="compositionally biased region" description="Basic and acidic residues" evidence="1">
    <location>
        <begin position="1"/>
        <end position="25"/>
    </location>
</feature>
<sequence>MDDWHDSHHPSHEDHHQHHQEHNDDYGGADDNQCEDDQGDGSNDFGGNGESGDDDDLEDGSRDDAAAFPHPLVLLYLAHELGSKNHGHGDRDDMDMGDPTDA</sequence>
<accession>A0A0D2DQK5</accession>
<dbReference type="EMBL" id="KN846961">
    <property type="protein sequence ID" value="KIW64482.1"/>
    <property type="molecule type" value="Genomic_DNA"/>
</dbReference>
<gene>
    <name evidence="2" type="ORF">PV04_09411</name>
</gene>
<dbReference type="Proteomes" id="UP000054266">
    <property type="component" value="Unassembled WGS sequence"/>
</dbReference>